<organism evidence="4 5">
    <name type="scientific">Dichotomopilus funicola</name>
    <dbReference type="NCBI Taxonomy" id="1934379"/>
    <lineage>
        <taxon>Eukaryota</taxon>
        <taxon>Fungi</taxon>
        <taxon>Dikarya</taxon>
        <taxon>Ascomycota</taxon>
        <taxon>Pezizomycotina</taxon>
        <taxon>Sordariomycetes</taxon>
        <taxon>Sordariomycetidae</taxon>
        <taxon>Sordariales</taxon>
        <taxon>Chaetomiaceae</taxon>
        <taxon>Dichotomopilus</taxon>
    </lineage>
</organism>
<feature type="domain" description="Alpha/beta hydrolase fold-3" evidence="3">
    <location>
        <begin position="84"/>
        <end position="285"/>
    </location>
</feature>
<evidence type="ECO:0000313" key="4">
    <source>
        <dbReference type="EMBL" id="KAK4142567.1"/>
    </source>
</evidence>
<dbReference type="PROSITE" id="PS01173">
    <property type="entry name" value="LIPASE_GDXG_HIS"/>
    <property type="match status" value="1"/>
</dbReference>
<reference evidence="4" key="1">
    <citation type="journal article" date="2023" name="Mol. Phylogenet. Evol.">
        <title>Genome-scale phylogeny and comparative genomics of the fungal order Sordariales.</title>
        <authorList>
            <person name="Hensen N."/>
            <person name="Bonometti L."/>
            <person name="Westerberg I."/>
            <person name="Brannstrom I.O."/>
            <person name="Guillou S."/>
            <person name="Cros-Aarteil S."/>
            <person name="Calhoun S."/>
            <person name="Haridas S."/>
            <person name="Kuo A."/>
            <person name="Mondo S."/>
            <person name="Pangilinan J."/>
            <person name="Riley R."/>
            <person name="LaButti K."/>
            <person name="Andreopoulos B."/>
            <person name="Lipzen A."/>
            <person name="Chen C."/>
            <person name="Yan M."/>
            <person name="Daum C."/>
            <person name="Ng V."/>
            <person name="Clum A."/>
            <person name="Steindorff A."/>
            <person name="Ohm R.A."/>
            <person name="Martin F."/>
            <person name="Silar P."/>
            <person name="Natvig D.O."/>
            <person name="Lalanne C."/>
            <person name="Gautier V."/>
            <person name="Ament-Velasquez S.L."/>
            <person name="Kruys A."/>
            <person name="Hutchinson M.I."/>
            <person name="Powell A.J."/>
            <person name="Barry K."/>
            <person name="Miller A.N."/>
            <person name="Grigoriev I.V."/>
            <person name="Debuchy R."/>
            <person name="Gladieux P."/>
            <person name="Hiltunen Thoren M."/>
            <person name="Johannesson H."/>
        </authorList>
    </citation>
    <scope>NUCLEOTIDE SEQUENCE</scope>
    <source>
        <strain evidence="4">CBS 141.50</strain>
    </source>
</reference>
<evidence type="ECO:0000313" key="5">
    <source>
        <dbReference type="Proteomes" id="UP001302676"/>
    </source>
</evidence>
<dbReference type="SUPFAM" id="SSF53474">
    <property type="entry name" value="alpha/beta-Hydrolases"/>
    <property type="match status" value="1"/>
</dbReference>
<evidence type="ECO:0000256" key="2">
    <source>
        <dbReference type="ARBA" id="ARBA00022801"/>
    </source>
</evidence>
<keyword evidence="2 4" id="KW-0378">Hydrolase</keyword>
<dbReference type="InterPro" id="IPR050466">
    <property type="entry name" value="Carboxylest/Gibb_receptor"/>
</dbReference>
<dbReference type="PANTHER" id="PTHR23024">
    <property type="entry name" value="ARYLACETAMIDE DEACETYLASE"/>
    <property type="match status" value="1"/>
</dbReference>
<comment type="caution">
    <text evidence="4">The sequence shown here is derived from an EMBL/GenBank/DDBJ whole genome shotgun (WGS) entry which is preliminary data.</text>
</comment>
<protein>
    <submittedName>
        <fullName evidence="4">Alpha/Beta hydrolase protein</fullName>
    </submittedName>
</protein>
<evidence type="ECO:0000259" key="3">
    <source>
        <dbReference type="Pfam" id="PF07859"/>
    </source>
</evidence>
<accession>A0AAN6ZL76</accession>
<evidence type="ECO:0000256" key="1">
    <source>
        <dbReference type="ARBA" id="ARBA00010515"/>
    </source>
</evidence>
<dbReference type="Proteomes" id="UP001302676">
    <property type="component" value="Unassembled WGS sequence"/>
</dbReference>
<dbReference type="Gene3D" id="3.40.50.1820">
    <property type="entry name" value="alpha/beta hydrolase"/>
    <property type="match status" value="1"/>
</dbReference>
<dbReference type="InterPro" id="IPR013094">
    <property type="entry name" value="AB_hydrolase_3"/>
</dbReference>
<proteinExistence type="inferred from homology"/>
<dbReference type="InterPro" id="IPR029058">
    <property type="entry name" value="AB_hydrolase_fold"/>
</dbReference>
<dbReference type="RefSeq" id="XP_062635938.1">
    <property type="nucleotide sequence ID" value="XM_062784158.1"/>
</dbReference>
<sequence length="385" mass="43026">MPLLPLSKRIQYAVLWFLWTRLLNLSQYYNNLKALFVPPAIKPADLVKRYPARPSLSVRIFYPPSYTPPPHASHSTTTRLPTILTIHGGGFILGTSTTNETYNRTLSTTHSLLTIALDYRKAPLHPFPTATHDLAFLIHALLSDASLPIDPARVALVGWSAGANLALSVAQLPAMQGRIRAVVPCYPVVDYTVPNTVKALGRQYKPSLPGHYRSRPLGGDMLTSLMPLFDWAYVTPGQRCDDPLLSPYYADREMLPKDVFLVACELDMLAAEAWRMACRWAGRRVPGREEKVGRMEVVGGPGKKGEGVLVGEEDEKYAWEEVKEEDGSRVRWLLVPDTVHGFDQEEIEQVVTGDEEFAADARVKRGKVMGIMAEWLKESFARVEE</sequence>
<dbReference type="AlphaFoldDB" id="A0AAN6ZL76"/>
<comment type="similarity">
    <text evidence="1">Belongs to the 'GDXG' lipolytic enzyme family.</text>
</comment>
<name>A0AAN6ZL76_9PEZI</name>
<dbReference type="EMBL" id="MU853596">
    <property type="protein sequence ID" value="KAK4142567.1"/>
    <property type="molecule type" value="Genomic_DNA"/>
</dbReference>
<dbReference type="PANTHER" id="PTHR23024:SF648">
    <property type="entry name" value="ALPHA_BETA HYDROLASE FOLD PROTEIN"/>
    <property type="match status" value="1"/>
</dbReference>
<dbReference type="GO" id="GO:0016787">
    <property type="term" value="F:hydrolase activity"/>
    <property type="evidence" value="ECO:0007669"/>
    <property type="project" value="UniProtKB-KW"/>
</dbReference>
<dbReference type="InterPro" id="IPR002168">
    <property type="entry name" value="Lipase_GDXG_HIS_AS"/>
</dbReference>
<gene>
    <name evidence="4" type="ORF">C8A04DRAFT_38214</name>
</gene>
<dbReference type="Pfam" id="PF07859">
    <property type="entry name" value="Abhydrolase_3"/>
    <property type="match status" value="1"/>
</dbReference>
<dbReference type="GeneID" id="87820771"/>
<keyword evidence="5" id="KW-1185">Reference proteome</keyword>
<reference evidence="4" key="2">
    <citation type="submission" date="2023-05" db="EMBL/GenBank/DDBJ databases">
        <authorList>
            <consortium name="Lawrence Berkeley National Laboratory"/>
            <person name="Steindorff A."/>
            <person name="Hensen N."/>
            <person name="Bonometti L."/>
            <person name="Westerberg I."/>
            <person name="Brannstrom I.O."/>
            <person name="Guillou S."/>
            <person name="Cros-Aarteil S."/>
            <person name="Calhoun S."/>
            <person name="Haridas S."/>
            <person name="Kuo A."/>
            <person name="Mondo S."/>
            <person name="Pangilinan J."/>
            <person name="Riley R."/>
            <person name="Labutti K."/>
            <person name="Andreopoulos B."/>
            <person name="Lipzen A."/>
            <person name="Chen C."/>
            <person name="Yanf M."/>
            <person name="Daum C."/>
            <person name="Ng V."/>
            <person name="Clum A."/>
            <person name="Ohm R."/>
            <person name="Martin F."/>
            <person name="Silar P."/>
            <person name="Natvig D."/>
            <person name="Lalanne C."/>
            <person name="Gautier V."/>
            <person name="Ament-Velasquez S.L."/>
            <person name="Kruys A."/>
            <person name="Hutchinson M.I."/>
            <person name="Powell A.J."/>
            <person name="Barry K."/>
            <person name="Miller A.N."/>
            <person name="Grigoriev I.V."/>
            <person name="Debuchy R."/>
            <person name="Gladieux P."/>
            <person name="Thoren M.H."/>
            <person name="Johannesson H."/>
        </authorList>
    </citation>
    <scope>NUCLEOTIDE SEQUENCE</scope>
    <source>
        <strain evidence="4">CBS 141.50</strain>
    </source>
</reference>